<dbReference type="AlphaFoldDB" id="A0A0L6VI97"/>
<accession>A0A0L6VI97</accession>
<reference evidence="2 3" key="1">
    <citation type="submission" date="2015-08" db="EMBL/GenBank/DDBJ databases">
        <title>Next Generation Sequencing and Analysis of the Genome of Puccinia sorghi L Schw, the Causal Agent of Maize Common Rust.</title>
        <authorList>
            <person name="Rochi L."/>
            <person name="Burguener G."/>
            <person name="Darino M."/>
            <person name="Turjanski A."/>
            <person name="Kreff E."/>
            <person name="Dieguez M.J."/>
            <person name="Sacco F."/>
        </authorList>
    </citation>
    <scope>NUCLEOTIDE SEQUENCE [LARGE SCALE GENOMIC DNA]</scope>
    <source>
        <strain evidence="2 3">RO10H11247</strain>
    </source>
</reference>
<sequence>MISNIDLSGNEALKIMGMGSNKLTNQYGDIFLHKVLYVLNLCVKLLSNGSLWMDGHYFNDLATLKNKNQTEKKNKRSEENMKDKREFSHTTRTSKKMRTEEKENKVRVTVKFPEEIKQKNENECGKGWRNVLRNLEFTLHQWIGLEIWCRMVCRSPRKHPMAAEIDQRVSYSNREWRRVVSEFGGSILRIYKLLDLPVPSESALSGCTGRATGIFPQQRSGSRARRWKLMGECRERNTGVTGVIRVPNNRKKLAKGLAFFTLLLSYYNTPRSIVYLKLIEKTFVKQGSNLLFFSYTSLSVFKSILMFIINLRLIIVPWVIFKLPDFLHVANTWHTNFCVVYRNWFLAPFSKLASPNLLEGVYHSRHETGPVRSFLFFFYQNWIPQGTVLEAPIELLHKIAAIPETGLIPFLETTLFPGLLRNSGTETKYLDMPLPALPSVTLQKLETGACAEARLSLTQASHVRWSPTWYLSYREACTQCLNPSVSCEWISRKTIHTSTRSKMADNPVIPTRPGSGTLYSSILHIHKNLTTLLDPFLILPTTLAPTMNIPT</sequence>
<comment type="caution">
    <text evidence="2">The sequence shown here is derived from an EMBL/GenBank/DDBJ whole genome shotgun (WGS) entry which is preliminary data.</text>
</comment>
<evidence type="ECO:0000256" key="1">
    <source>
        <dbReference type="SAM" id="MobiDB-lite"/>
    </source>
</evidence>
<feature type="region of interest" description="Disordered" evidence="1">
    <location>
        <begin position="68"/>
        <end position="104"/>
    </location>
</feature>
<protein>
    <submittedName>
        <fullName evidence="2">Uncharacterized protein</fullName>
    </submittedName>
</protein>
<keyword evidence="3" id="KW-1185">Reference proteome</keyword>
<dbReference type="Proteomes" id="UP000037035">
    <property type="component" value="Unassembled WGS sequence"/>
</dbReference>
<organism evidence="2 3">
    <name type="scientific">Puccinia sorghi</name>
    <dbReference type="NCBI Taxonomy" id="27349"/>
    <lineage>
        <taxon>Eukaryota</taxon>
        <taxon>Fungi</taxon>
        <taxon>Dikarya</taxon>
        <taxon>Basidiomycota</taxon>
        <taxon>Pucciniomycotina</taxon>
        <taxon>Pucciniomycetes</taxon>
        <taxon>Pucciniales</taxon>
        <taxon>Pucciniaceae</taxon>
        <taxon>Puccinia</taxon>
    </lineage>
</organism>
<name>A0A0L6VI97_9BASI</name>
<gene>
    <name evidence="2" type="ORF">VP01_1555g1</name>
</gene>
<evidence type="ECO:0000313" key="3">
    <source>
        <dbReference type="Proteomes" id="UP000037035"/>
    </source>
</evidence>
<evidence type="ECO:0000313" key="2">
    <source>
        <dbReference type="EMBL" id="KNZ60429.1"/>
    </source>
</evidence>
<dbReference type="EMBL" id="LAVV01006175">
    <property type="protein sequence ID" value="KNZ60429.1"/>
    <property type="molecule type" value="Genomic_DNA"/>
</dbReference>
<proteinExistence type="predicted"/>
<dbReference type="VEuPathDB" id="FungiDB:VP01_1555g1"/>
<feature type="compositionally biased region" description="Basic and acidic residues" evidence="1">
    <location>
        <begin position="68"/>
        <end position="89"/>
    </location>
</feature>